<organism evidence="4 5">
    <name type="scientific">Ancylostoma ceylanicum</name>
    <dbReference type="NCBI Taxonomy" id="53326"/>
    <lineage>
        <taxon>Eukaryota</taxon>
        <taxon>Metazoa</taxon>
        <taxon>Ecdysozoa</taxon>
        <taxon>Nematoda</taxon>
        <taxon>Chromadorea</taxon>
        <taxon>Rhabditida</taxon>
        <taxon>Rhabditina</taxon>
        <taxon>Rhabditomorpha</taxon>
        <taxon>Strongyloidea</taxon>
        <taxon>Ancylostomatidae</taxon>
        <taxon>Ancylostomatinae</taxon>
        <taxon>Ancylostoma</taxon>
    </lineage>
</organism>
<comment type="caution">
    <text evidence="4">The sequence shown here is derived from an EMBL/GenBank/DDBJ whole genome shotgun (WGS) entry which is preliminary data.</text>
</comment>
<dbReference type="SMART" id="SM00248">
    <property type="entry name" value="ANK"/>
    <property type="match status" value="9"/>
</dbReference>
<gene>
    <name evidence="4" type="primary">Acey_s0613.g673</name>
    <name evidence="4" type="ORF">Y032_0613g673</name>
</gene>
<evidence type="ECO:0000313" key="5">
    <source>
        <dbReference type="Proteomes" id="UP000024635"/>
    </source>
</evidence>
<feature type="repeat" description="ANK" evidence="3">
    <location>
        <begin position="122"/>
        <end position="154"/>
    </location>
</feature>
<dbReference type="PROSITE" id="PS50297">
    <property type="entry name" value="ANK_REP_REGION"/>
    <property type="match status" value="3"/>
</dbReference>
<dbReference type="PRINTS" id="PR01415">
    <property type="entry name" value="ANKYRIN"/>
</dbReference>
<feature type="repeat" description="ANK" evidence="3">
    <location>
        <begin position="230"/>
        <end position="262"/>
    </location>
</feature>
<feature type="repeat" description="ANK" evidence="3">
    <location>
        <begin position="263"/>
        <end position="295"/>
    </location>
</feature>
<dbReference type="PANTHER" id="PTHR24198">
    <property type="entry name" value="ANKYRIN REPEAT AND PROTEIN KINASE DOMAIN-CONTAINING PROTEIN"/>
    <property type="match status" value="1"/>
</dbReference>
<dbReference type="InterPro" id="IPR036770">
    <property type="entry name" value="Ankyrin_rpt-contain_sf"/>
</dbReference>
<dbReference type="SUPFAM" id="SSF48403">
    <property type="entry name" value="Ankyrin repeat"/>
    <property type="match status" value="1"/>
</dbReference>
<keyword evidence="2 3" id="KW-0040">ANK repeat</keyword>
<dbReference type="Gene3D" id="1.25.40.20">
    <property type="entry name" value="Ankyrin repeat-containing domain"/>
    <property type="match status" value="3"/>
</dbReference>
<dbReference type="PANTHER" id="PTHR24198:SF165">
    <property type="entry name" value="ANKYRIN REPEAT-CONTAINING PROTEIN-RELATED"/>
    <property type="match status" value="1"/>
</dbReference>
<keyword evidence="5" id="KW-1185">Reference proteome</keyword>
<evidence type="ECO:0000256" key="1">
    <source>
        <dbReference type="ARBA" id="ARBA00022737"/>
    </source>
</evidence>
<dbReference type="STRING" id="53326.A0A016WL81"/>
<dbReference type="AlphaFoldDB" id="A0A016WL81"/>
<evidence type="ECO:0000256" key="2">
    <source>
        <dbReference type="ARBA" id="ARBA00023043"/>
    </source>
</evidence>
<accession>A0A016WL81</accession>
<name>A0A016WL81_9BILA</name>
<evidence type="ECO:0000313" key="4">
    <source>
        <dbReference type="EMBL" id="EYC40405.1"/>
    </source>
</evidence>
<evidence type="ECO:0000256" key="3">
    <source>
        <dbReference type="PROSITE-ProRule" id="PRU00023"/>
    </source>
</evidence>
<dbReference type="OrthoDB" id="5803825at2759"/>
<dbReference type="Proteomes" id="UP000024635">
    <property type="component" value="Unassembled WGS sequence"/>
</dbReference>
<dbReference type="Pfam" id="PF12796">
    <property type="entry name" value="Ank_2"/>
    <property type="match status" value="3"/>
</dbReference>
<dbReference type="PROSITE" id="PS50088">
    <property type="entry name" value="ANK_REPEAT"/>
    <property type="match status" value="4"/>
</dbReference>
<feature type="repeat" description="ANK" evidence="3">
    <location>
        <begin position="374"/>
        <end position="401"/>
    </location>
</feature>
<dbReference type="EMBL" id="JARK01000213">
    <property type="protein sequence ID" value="EYC40405.1"/>
    <property type="molecule type" value="Genomic_DNA"/>
</dbReference>
<reference evidence="5" key="1">
    <citation type="journal article" date="2015" name="Nat. Genet.">
        <title>The genome and transcriptome of the zoonotic hookworm Ancylostoma ceylanicum identify infection-specific gene families.</title>
        <authorList>
            <person name="Schwarz E.M."/>
            <person name="Hu Y."/>
            <person name="Antoshechkin I."/>
            <person name="Miller M.M."/>
            <person name="Sternberg P.W."/>
            <person name="Aroian R.V."/>
        </authorList>
    </citation>
    <scope>NUCLEOTIDE SEQUENCE</scope>
    <source>
        <strain evidence="5">HY135</strain>
    </source>
</reference>
<protein>
    <submittedName>
        <fullName evidence="4">Uncharacterized protein</fullName>
    </submittedName>
</protein>
<sequence length="432" mass="47430">MGPWVRVRALSPAGPKVTWLTGPSRICNNALQHFYANMGDAEAAATPLLDFDSQNEVVLQSSTYVTSKSNSSSLFCPSIPVEDSNLDIESLKIRLHQHARDGNVKALEALLNKHPQIDVNMSDLTALHYAAQYGRVEAAELLLNKGASLESFTYKDRYYPLHMVAKYGQVGAPQHNSRALDFMKSFIDASAGPPHSELQNDRSASASDPTTALVNLFVERGADVNIEDQYGMRPLDHASLKDNEAAVRALVKNGAILNGKDSNESTPLLKACMCSSYNLVHFLLSSGADCNVRDNSRNSAYHMAARHGRNDILQLLIEHAGEHAVELLWRINDENKTPLELAVNGNHASTVNIILSMKPLGSNSPMFQSDKWLLHKAAEKGSLDVIKVLIQNGYNVRLRDRDGKLPLHAAAISKKEHVVGYLLELAVCVLDH</sequence>
<proteinExistence type="predicted"/>
<keyword evidence="1" id="KW-0677">Repeat</keyword>
<dbReference type="Pfam" id="PF13606">
    <property type="entry name" value="Ank_3"/>
    <property type="match status" value="1"/>
</dbReference>
<dbReference type="InterPro" id="IPR002110">
    <property type="entry name" value="Ankyrin_rpt"/>
</dbReference>